<dbReference type="Proteomes" id="UP000326678">
    <property type="component" value="Chromosome Gxm1"/>
</dbReference>
<name>A0A5P8VYX8_9NOSO</name>
<accession>A0A5P8VYX8</accession>
<gene>
    <name evidence="1" type="ORF">GXM_02793</name>
</gene>
<proteinExistence type="predicted"/>
<evidence type="ECO:0000313" key="1">
    <source>
        <dbReference type="EMBL" id="QFS45316.1"/>
    </source>
</evidence>
<dbReference type="EMBL" id="CP045226">
    <property type="protein sequence ID" value="QFS45316.1"/>
    <property type="molecule type" value="Genomic_DNA"/>
</dbReference>
<dbReference type="KEGG" id="nsh:GXM_02793"/>
<sequence length="63" mass="6928">MQRNLSAIAIANTSSGMKVLKPASSKAKPVVLFLKLATRCVCHHGKFKFPSARFQKKSLKNVN</sequence>
<keyword evidence="2" id="KW-1185">Reference proteome</keyword>
<evidence type="ECO:0000313" key="2">
    <source>
        <dbReference type="Proteomes" id="UP000326678"/>
    </source>
</evidence>
<dbReference type="RefSeq" id="WP_152589003.1">
    <property type="nucleotide sequence ID" value="NZ_CP045226.1"/>
</dbReference>
<organism evidence="1 2">
    <name type="scientific">Nostoc sphaeroides CCNUC1</name>
    <dbReference type="NCBI Taxonomy" id="2653204"/>
    <lineage>
        <taxon>Bacteria</taxon>
        <taxon>Bacillati</taxon>
        <taxon>Cyanobacteriota</taxon>
        <taxon>Cyanophyceae</taxon>
        <taxon>Nostocales</taxon>
        <taxon>Nostocaceae</taxon>
        <taxon>Nostoc</taxon>
    </lineage>
</organism>
<protein>
    <submittedName>
        <fullName evidence="1">Uncharacterized protein</fullName>
    </submittedName>
</protein>
<dbReference type="AlphaFoldDB" id="A0A5P8VYX8"/>
<reference evidence="1 2" key="1">
    <citation type="submission" date="2019-10" db="EMBL/GenBank/DDBJ databases">
        <title>Genomic and transcriptomic insights into the perfect genentic adaptation of a filamentous nitrogen-fixing cyanobacterium to rice fields.</title>
        <authorList>
            <person name="Chen Z."/>
        </authorList>
    </citation>
    <scope>NUCLEOTIDE SEQUENCE [LARGE SCALE GENOMIC DNA]</scope>
    <source>
        <strain evidence="1">CCNUC1</strain>
    </source>
</reference>